<dbReference type="PROSITE" id="PS50888">
    <property type="entry name" value="BHLH"/>
    <property type="match status" value="1"/>
</dbReference>
<reference evidence="3" key="1">
    <citation type="submission" date="2020-11" db="EMBL/GenBank/DDBJ databases">
        <authorList>
            <person name="Tran Van P."/>
        </authorList>
    </citation>
    <scope>NUCLEOTIDE SEQUENCE</scope>
</reference>
<evidence type="ECO:0000259" key="2">
    <source>
        <dbReference type="PROSITE" id="PS50888"/>
    </source>
</evidence>
<dbReference type="CDD" id="cd11418">
    <property type="entry name" value="bHLH_TS_ASCL"/>
    <property type="match status" value="1"/>
</dbReference>
<protein>
    <recommendedName>
        <fullName evidence="2">BHLH domain-containing protein</fullName>
    </recommendedName>
</protein>
<keyword evidence="4" id="KW-1185">Reference proteome</keyword>
<dbReference type="GO" id="GO:0032502">
    <property type="term" value="P:developmental process"/>
    <property type="evidence" value="ECO:0007669"/>
    <property type="project" value="TreeGrafter"/>
</dbReference>
<dbReference type="AlphaFoldDB" id="A0A7R9LF58"/>
<dbReference type="InterPro" id="IPR011598">
    <property type="entry name" value="bHLH_dom"/>
</dbReference>
<evidence type="ECO:0000313" key="3">
    <source>
        <dbReference type="EMBL" id="CAD7639237.1"/>
    </source>
</evidence>
<keyword evidence="1" id="KW-0238">DNA-binding</keyword>
<dbReference type="GO" id="GO:0046983">
    <property type="term" value="F:protein dimerization activity"/>
    <property type="evidence" value="ECO:0007669"/>
    <property type="project" value="InterPro"/>
</dbReference>
<dbReference type="SMART" id="SM00353">
    <property type="entry name" value="HLH"/>
    <property type="match status" value="1"/>
</dbReference>
<dbReference type="GO" id="GO:0000977">
    <property type="term" value="F:RNA polymerase II transcription regulatory region sequence-specific DNA binding"/>
    <property type="evidence" value="ECO:0007669"/>
    <property type="project" value="TreeGrafter"/>
</dbReference>
<proteinExistence type="predicted"/>
<sequence length="248" mass="28323">MPALTSPTDTPSPPNNNWMSVSPNLCSIHSSYERQFISDTNTYTFPSHMNTISPPLQQKPSIGHNYFQSEPESLSNQSEPQSITPTLITSNKSAAKKKKATKTTYKHIPHREKPIHLVARRNARERRRVQAVNSAFVRLRKCVPIENRNKRLSKVKTLHRAIEYIASLQDLIREADQQEGSVADESNEQFNGFIKSEIECTEKKFNKENRIGDQKWIETDFSNFSDSAIPVCMIRNVVYGIERCQVSS</sequence>
<dbReference type="Gene3D" id="4.10.280.10">
    <property type="entry name" value="Helix-loop-helix DNA-binding domain"/>
    <property type="match status" value="1"/>
</dbReference>
<evidence type="ECO:0000256" key="1">
    <source>
        <dbReference type="ARBA" id="ARBA00023125"/>
    </source>
</evidence>
<gene>
    <name evidence="3" type="ORF">ONB1V03_LOCUS1866</name>
</gene>
<dbReference type="InterPro" id="IPR050283">
    <property type="entry name" value="E-box_TF_Regulators"/>
</dbReference>
<dbReference type="EMBL" id="OC915202">
    <property type="protein sequence ID" value="CAD7639237.1"/>
    <property type="molecule type" value="Genomic_DNA"/>
</dbReference>
<dbReference type="InterPro" id="IPR036638">
    <property type="entry name" value="HLH_DNA-bd_sf"/>
</dbReference>
<dbReference type="Pfam" id="PF00010">
    <property type="entry name" value="HLH"/>
    <property type="match status" value="1"/>
</dbReference>
<feature type="domain" description="BHLH" evidence="2">
    <location>
        <begin position="116"/>
        <end position="168"/>
    </location>
</feature>
<dbReference type="OrthoDB" id="6241467at2759"/>
<dbReference type="GO" id="GO:0000981">
    <property type="term" value="F:DNA-binding transcription factor activity, RNA polymerase II-specific"/>
    <property type="evidence" value="ECO:0007669"/>
    <property type="project" value="TreeGrafter"/>
</dbReference>
<dbReference type="Proteomes" id="UP000728032">
    <property type="component" value="Unassembled WGS sequence"/>
</dbReference>
<dbReference type="SUPFAM" id="SSF47459">
    <property type="entry name" value="HLH, helix-loop-helix DNA-binding domain"/>
    <property type="match status" value="1"/>
</dbReference>
<dbReference type="PANTHER" id="PTHR23349:SF108">
    <property type="entry name" value="BHLH DOMAIN-CONTAINING PROTEIN"/>
    <property type="match status" value="1"/>
</dbReference>
<dbReference type="EMBL" id="CAJPVJ010000377">
    <property type="protein sequence ID" value="CAG2162268.1"/>
    <property type="molecule type" value="Genomic_DNA"/>
</dbReference>
<dbReference type="PANTHER" id="PTHR23349">
    <property type="entry name" value="BASIC HELIX-LOOP-HELIX TRANSCRIPTION FACTOR, TWIST"/>
    <property type="match status" value="1"/>
</dbReference>
<organism evidence="3">
    <name type="scientific">Oppiella nova</name>
    <dbReference type="NCBI Taxonomy" id="334625"/>
    <lineage>
        <taxon>Eukaryota</taxon>
        <taxon>Metazoa</taxon>
        <taxon>Ecdysozoa</taxon>
        <taxon>Arthropoda</taxon>
        <taxon>Chelicerata</taxon>
        <taxon>Arachnida</taxon>
        <taxon>Acari</taxon>
        <taxon>Acariformes</taxon>
        <taxon>Sarcoptiformes</taxon>
        <taxon>Oribatida</taxon>
        <taxon>Brachypylina</taxon>
        <taxon>Oppioidea</taxon>
        <taxon>Oppiidae</taxon>
        <taxon>Oppiella</taxon>
    </lineage>
</organism>
<name>A0A7R9LF58_9ACAR</name>
<accession>A0A7R9LF58</accession>
<evidence type="ECO:0000313" key="4">
    <source>
        <dbReference type="Proteomes" id="UP000728032"/>
    </source>
</evidence>